<accession>U4LGB4</accession>
<evidence type="ECO:0000313" key="2">
    <source>
        <dbReference type="Proteomes" id="UP000018144"/>
    </source>
</evidence>
<reference evidence="1 2" key="1">
    <citation type="journal article" date="2013" name="PLoS Genet.">
        <title>The genome and development-dependent transcriptomes of Pyronema confluens: a window into fungal evolution.</title>
        <authorList>
            <person name="Traeger S."/>
            <person name="Altegoer F."/>
            <person name="Freitag M."/>
            <person name="Gabaldon T."/>
            <person name="Kempken F."/>
            <person name="Kumar A."/>
            <person name="Marcet-Houben M."/>
            <person name="Poggeler S."/>
            <person name="Stajich J.E."/>
            <person name="Nowrousian M."/>
        </authorList>
    </citation>
    <scope>NUCLEOTIDE SEQUENCE [LARGE SCALE GENOMIC DNA]</scope>
    <source>
        <strain evidence="2">CBS 100304</strain>
        <tissue evidence="1">Vegetative mycelium</tissue>
    </source>
</reference>
<gene>
    <name evidence="1" type="ORF">PCON_01288</name>
</gene>
<protein>
    <submittedName>
        <fullName evidence="1">Uncharacterized protein</fullName>
    </submittedName>
</protein>
<dbReference type="AlphaFoldDB" id="U4LGB4"/>
<keyword evidence="2" id="KW-1185">Reference proteome</keyword>
<organism evidence="1 2">
    <name type="scientific">Pyronema omphalodes (strain CBS 100304)</name>
    <name type="common">Pyronema confluens</name>
    <dbReference type="NCBI Taxonomy" id="1076935"/>
    <lineage>
        <taxon>Eukaryota</taxon>
        <taxon>Fungi</taxon>
        <taxon>Dikarya</taxon>
        <taxon>Ascomycota</taxon>
        <taxon>Pezizomycotina</taxon>
        <taxon>Pezizomycetes</taxon>
        <taxon>Pezizales</taxon>
        <taxon>Pyronemataceae</taxon>
        <taxon>Pyronema</taxon>
    </lineage>
</organism>
<name>U4LGB4_PYROM</name>
<evidence type="ECO:0000313" key="1">
    <source>
        <dbReference type="EMBL" id="CCX15024.1"/>
    </source>
</evidence>
<dbReference type="Proteomes" id="UP000018144">
    <property type="component" value="Unassembled WGS sequence"/>
</dbReference>
<dbReference type="EMBL" id="HF936128">
    <property type="protein sequence ID" value="CCX15024.1"/>
    <property type="molecule type" value="Genomic_DNA"/>
</dbReference>
<proteinExistence type="predicted"/>
<sequence>MIRLIIKNPERVALVGKGIGSATAEQVGDAMESIARIQWAQMGRGFIGDGLRIGHLDVGVQRLVRLKMGFPKLKKENVENYEKMLRVPISWDWEIVKGINNRKKRFTDRVIRDQPWWGDCHWWTED</sequence>